<name>A0A922NWF7_9HYPH</name>
<protein>
    <submittedName>
        <fullName evidence="1">Uncharacterized protein</fullName>
    </submittedName>
</protein>
<keyword evidence="2" id="KW-1185">Reference proteome</keyword>
<sequence>MLACLRLFYCSAQADAETTNGGAMDFDAARGEFDTQFVQGRFAMGRQSLQHPFPVQDDGDFGLDIGELLGWRRRDHQVNLD</sequence>
<reference evidence="1 2" key="1">
    <citation type="submission" date="2014-06" db="EMBL/GenBank/DDBJ databases">
        <title>Rhizobium pelagicum/R2-400B4.</title>
        <authorList>
            <person name="Kimes N.E."/>
            <person name="Lopez-Perez M."/>
        </authorList>
    </citation>
    <scope>NUCLEOTIDE SEQUENCE [LARGE SCALE GENOMIC DNA]</scope>
    <source>
        <strain evidence="1 2">R2-400B4</strain>
    </source>
</reference>
<evidence type="ECO:0000313" key="1">
    <source>
        <dbReference type="EMBL" id="KEQ03130.1"/>
    </source>
</evidence>
<gene>
    <name evidence="1" type="ORF">GV68_17765</name>
</gene>
<comment type="caution">
    <text evidence="1">The sequence shown here is derived from an EMBL/GenBank/DDBJ whole genome shotgun (WGS) entry which is preliminary data.</text>
</comment>
<accession>A0A922NWF7</accession>
<dbReference type="AlphaFoldDB" id="A0A922NWF7"/>
<organism evidence="1 2">
    <name type="scientific">Pseudorhizobium pelagicum</name>
    <dbReference type="NCBI Taxonomy" id="1509405"/>
    <lineage>
        <taxon>Bacteria</taxon>
        <taxon>Pseudomonadati</taxon>
        <taxon>Pseudomonadota</taxon>
        <taxon>Alphaproteobacteria</taxon>
        <taxon>Hyphomicrobiales</taxon>
        <taxon>Rhizobiaceae</taxon>
        <taxon>Rhizobium/Agrobacterium group</taxon>
        <taxon>Pseudorhizobium</taxon>
    </lineage>
</organism>
<evidence type="ECO:0000313" key="2">
    <source>
        <dbReference type="Proteomes" id="UP000052167"/>
    </source>
</evidence>
<proteinExistence type="predicted"/>
<dbReference type="EMBL" id="JOKJ01000037">
    <property type="protein sequence ID" value="KEQ03130.1"/>
    <property type="molecule type" value="Genomic_DNA"/>
</dbReference>
<dbReference type="Proteomes" id="UP000052167">
    <property type="component" value="Unassembled WGS sequence"/>
</dbReference>